<keyword evidence="1" id="KW-0805">Transcription regulation</keyword>
<evidence type="ECO:0000256" key="1">
    <source>
        <dbReference type="ARBA" id="ARBA00023015"/>
    </source>
</evidence>
<dbReference type="InterPro" id="IPR036388">
    <property type="entry name" value="WH-like_DNA-bd_sf"/>
</dbReference>
<dbReference type="Pfam" id="PF00392">
    <property type="entry name" value="GntR"/>
    <property type="match status" value="1"/>
</dbReference>
<reference evidence="6" key="1">
    <citation type="submission" date="2023-07" db="EMBL/GenBank/DDBJ databases">
        <title>Sequencing the genomes of 1000 actinobacteria strains.</title>
        <authorList>
            <person name="Klenk H.-P."/>
        </authorList>
    </citation>
    <scope>NUCLEOTIDE SEQUENCE</scope>
    <source>
        <strain evidence="6">DSM 13988</strain>
    </source>
</reference>
<dbReference type="GO" id="GO:0003700">
    <property type="term" value="F:DNA-binding transcription factor activity"/>
    <property type="evidence" value="ECO:0007669"/>
    <property type="project" value="InterPro"/>
</dbReference>
<name>A0AAE3YFS4_9MICC</name>
<dbReference type="PANTHER" id="PTHR43537:SF24">
    <property type="entry name" value="GLUCONATE OPERON TRANSCRIPTIONAL REPRESSOR"/>
    <property type="match status" value="1"/>
</dbReference>
<gene>
    <name evidence="6" type="ORF">J2S35_000289</name>
</gene>
<feature type="domain" description="HTH gntR-type" evidence="5">
    <location>
        <begin position="31"/>
        <end position="98"/>
    </location>
</feature>
<dbReference type="CDD" id="cd07377">
    <property type="entry name" value="WHTH_GntR"/>
    <property type="match status" value="1"/>
</dbReference>
<accession>A0AAE3YFS4</accession>
<dbReference type="InterPro" id="IPR000524">
    <property type="entry name" value="Tscrpt_reg_HTH_GntR"/>
</dbReference>
<comment type="caution">
    <text evidence="6">The sequence shown here is derived from an EMBL/GenBank/DDBJ whole genome shotgun (WGS) entry which is preliminary data.</text>
</comment>
<keyword evidence="7" id="KW-1185">Reference proteome</keyword>
<evidence type="ECO:0000256" key="3">
    <source>
        <dbReference type="ARBA" id="ARBA00023163"/>
    </source>
</evidence>
<organism evidence="6 7">
    <name type="scientific">Falsarthrobacter nasiphocae</name>
    <dbReference type="NCBI Taxonomy" id="189863"/>
    <lineage>
        <taxon>Bacteria</taxon>
        <taxon>Bacillati</taxon>
        <taxon>Actinomycetota</taxon>
        <taxon>Actinomycetes</taxon>
        <taxon>Micrococcales</taxon>
        <taxon>Micrococcaceae</taxon>
        <taxon>Falsarthrobacter</taxon>
    </lineage>
</organism>
<dbReference type="PANTHER" id="PTHR43537">
    <property type="entry name" value="TRANSCRIPTIONAL REGULATOR, GNTR FAMILY"/>
    <property type="match status" value="1"/>
</dbReference>
<keyword evidence="2 6" id="KW-0238">DNA-binding</keyword>
<dbReference type="Pfam" id="PF07729">
    <property type="entry name" value="FCD"/>
    <property type="match status" value="1"/>
</dbReference>
<dbReference type="GO" id="GO:0003677">
    <property type="term" value="F:DNA binding"/>
    <property type="evidence" value="ECO:0007669"/>
    <property type="project" value="UniProtKB-KW"/>
</dbReference>
<dbReference type="Proteomes" id="UP001247307">
    <property type="component" value="Unassembled WGS sequence"/>
</dbReference>
<dbReference type="Gene3D" id="1.20.120.530">
    <property type="entry name" value="GntR ligand-binding domain-like"/>
    <property type="match status" value="1"/>
</dbReference>
<evidence type="ECO:0000256" key="2">
    <source>
        <dbReference type="ARBA" id="ARBA00023125"/>
    </source>
</evidence>
<feature type="region of interest" description="Disordered" evidence="4">
    <location>
        <begin position="242"/>
        <end position="296"/>
    </location>
</feature>
<evidence type="ECO:0000259" key="5">
    <source>
        <dbReference type="PROSITE" id="PS50949"/>
    </source>
</evidence>
<keyword evidence="3" id="KW-0804">Transcription</keyword>
<dbReference type="SUPFAM" id="SSF46785">
    <property type="entry name" value="Winged helix' DNA-binding domain"/>
    <property type="match status" value="1"/>
</dbReference>
<evidence type="ECO:0000313" key="6">
    <source>
        <dbReference type="EMBL" id="MDR6891349.1"/>
    </source>
</evidence>
<dbReference type="Gene3D" id="1.10.10.10">
    <property type="entry name" value="Winged helix-like DNA-binding domain superfamily/Winged helix DNA-binding domain"/>
    <property type="match status" value="1"/>
</dbReference>
<protein>
    <submittedName>
        <fullName evidence="6">DNA-binding GntR family transcriptional regulator</fullName>
    </submittedName>
</protein>
<dbReference type="InterPro" id="IPR011711">
    <property type="entry name" value="GntR_C"/>
</dbReference>
<dbReference type="AlphaFoldDB" id="A0AAE3YFS4"/>
<proteinExistence type="predicted"/>
<dbReference type="EMBL" id="JAVDUI010000001">
    <property type="protein sequence ID" value="MDR6891349.1"/>
    <property type="molecule type" value="Genomic_DNA"/>
</dbReference>
<dbReference type="SMART" id="SM00345">
    <property type="entry name" value="HTH_GNTR"/>
    <property type="match status" value="1"/>
</dbReference>
<dbReference type="SUPFAM" id="SSF48008">
    <property type="entry name" value="GntR ligand-binding domain-like"/>
    <property type="match status" value="1"/>
</dbReference>
<sequence length="296" mass="31613">MSGQGVALRAHGRSASAVGRAVDDDGVAAGLSKSQQAYEWIKERIARQEFTPGYRLVLGSVAAELGMSAVPVREAIRRLEAEGLVTFERNVGARVSMVDDSHYRASMEALSILEGSATALAAPRIGPERIAAARELNEQMRAALARFEPRAFTALNHEFHAALFEACPNERLLALVRAEWERLAHLRDSTFSFVPARAAQSVSEHEDILRLIEAGAPAHEIEQACRCHRAATLTAFLAQAHPEHPEPSRAEPGLAEPGRPAPAGAAAGHSGPTGHAAQTSLTTPETPAEAARLARP</sequence>
<dbReference type="SMART" id="SM00895">
    <property type="entry name" value="FCD"/>
    <property type="match status" value="1"/>
</dbReference>
<evidence type="ECO:0000256" key="4">
    <source>
        <dbReference type="SAM" id="MobiDB-lite"/>
    </source>
</evidence>
<evidence type="ECO:0000313" key="7">
    <source>
        <dbReference type="Proteomes" id="UP001247307"/>
    </source>
</evidence>
<dbReference type="InterPro" id="IPR008920">
    <property type="entry name" value="TF_FadR/GntR_C"/>
</dbReference>
<feature type="compositionally biased region" description="Low complexity" evidence="4">
    <location>
        <begin position="250"/>
        <end position="277"/>
    </location>
</feature>
<dbReference type="InterPro" id="IPR036390">
    <property type="entry name" value="WH_DNA-bd_sf"/>
</dbReference>
<dbReference type="PROSITE" id="PS50949">
    <property type="entry name" value="HTH_GNTR"/>
    <property type="match status" value="1"/>
</dbReference>